<dbReference type="Gene3D" id="2.40.10.10">
    <property type="entry name" value="Trypsin-like serine proteases"/>
    <property type="match status" value="2"/>
</dbReference>
<comment type="similarity">
    <text evidence="1">Belongs to the peptidase S1C family.</text>
</comment>
<evidence type="ECO:0000313" key="5">
    <source>
        <dbReference type="EMBL" id="SFV20340.1"/>
    </source>
</evidence>
<dbReference type="GO" id="GO:0006508">
    <property type="term" value="P:proteolysis"/>
    <property type="evidence" value="ECO:0007669"/>
    <property type="project" value="UniProtKB-KW"/>
</dbReference>
<dbReference type="SUPFAM" id="SSF50494">
    <property type="entry name" value="Trypsin-like serine proteases"/>
    <property type="match status" value="1"/>
</dbReference>
<evidence type="ECO:0000259" key="4">
    <source>
        <dbReference type="PROSITE" id="PS50106"/>
    </source>
</evidence>
<evidence type="ECO:0000256" key="2">
    <source>
        <dbReference type="ARBA" id="ARBA00022670"/>
    </source>
</evidence>
<reference evidence="5 6" key="1">
    <citation type="submission" date="2016-10" db="EMBL/GenBank/DDBJ databases">
        <authorList>
            <person name="de Groot N.N."/>
        </authorList>
    </citation>
    <scope>NUCLEOTIDE SEQUENCE [LARGE SCALE GENOMIC DNA]</scope>
    <source>
        <strain evidence="5 6">CGMCC 1.7054</strain>
    </source>
</reference>
<dbReference type="PANTHER" id="PTHR43343">
    <property type="entry name" value="PEPTIDASE S12"/>
    <property type="match status" value="1"/>
</dbReference>
<dbReference type="STRING" id="574650.SAMN04487966_101317"/>
<dbReference type="InterPro" id="IPR051201">
    <property type="entry name" value="Chloro_Bact_Ser_Proteases"/>
</dbReference>
<dbReference type="Proteomes" id="UP000198881">
    <property type="component" value="Unassembled WGS sequence"/>
</dbReference>
<evidence type="ECO:0000256" key="1">
    <source>
        <dbReference type="ARBA" id="ARBA00010541"/>
    </source>
</evidence>
<dbReference type="PRINTS" id="PR00834">
    <property type="entry name" value="PROTEASES2C"/>
</dbReference>
<organism evidence="5 6">
    <name type="scientific">Micrococcus terreus</name>
    <dbReference type="NCBI Taxonomy" id="574650"/>
    <lineage>
        <taxon>Bacteria</taxon>
        <taxon>Bacillati</taxon>
        <taxon>Actinomycetota</taxon>
        <taxon>Actinomycetes</taxon>
        <taxon>Micrococcales</taxon>
        <taxon>Micrococcaceae</taxon>
        <taxon>Micrococcus</taxon>
    </lineage>
</organism>
<dbReference type="Gene3D" id="2.30.42.10">
    <property type="match status" value="1"/>
</dbReference>
<keyword evidence="6" id="KW-1185">Reference proteome</keyword>
<evidence type="ECO:0000256" key="3">
    <source>
        <dbReference type="ARBA" id="ARBA00022801"/>
    </source>
</evidence>
<sequence>MVAGFLAGAILAGGVGTFAVQEIQEAIEASQPRAAAPVLDGDQIAQQLHLAHDGIRVDWEADPPIADGGLDEGHRVTRAPGVLMVDTLTLRGMGVGTGMVLSQDGLAVTNYHVVEDSSEVTVTVADTGRRYTAVVLGRDSRHDVAVLQLEEAGGLTTVSIDEQMPRRGDLTAAVGNGGGQGYLTAVTGEVTGLDRSIMAGSEIPDDYSRLTGLIETEADVVPGYSGGPLVNDDGQVVGVTTAASRGETAREVDGYAIPITVALGVVDQVLSGEETETVSIGVDGALGIMVSTVDGAARIEEVTEGSAAEKLGLRAGDTVLRVDGEEVVSSKELADLVNDRNAGDTVTVEWRTSDGEPRQGQAVLQEAVVN</sequence>
<proteinExistence type="inferred from homology"/>
<dbReference type="InterPro" id="IPR036034">
    <property type="entry name" value="PDZ_sf"/>
</dbReference>
<name>A0A1I7MEV4_9MICC</name>
<dbReference type="InterPro" id="IPR009003">
    <property type="entry name" value="Peptidase_S1_PA"/>
</dbReference>
<keyword evidence="3" id="KW-0378">Hydrolase</keyword>
<dbReference type="SUPFAM" id="SSF50156">
    <property type="entry name" value="PDZ domain-like"/>
    <property type="match status" value="1"/>
</dbReference>
<feature type="domain" description="PDZ" evidence="4">
    <location>
        <begin position="284"/>
        <end position="338"/>
    </location>
</feature>
<dbReference type="AlphaFoldDB" id="A0A1I7MEV4"/>
<dbReference type="PANTHER" id="PTHR43343:SF3">
    <property type="entry name" value="PROTEASE DO-LIKE 8, CHLOROPLASTIC"/>
    <property type="match status" value="1"/>
</dbReference>
<dbReference type="EMBL" id="FPCG01000001">
    <property type="protein sequence ID" value="SFV20340.1"/>
    <property type="molecule type" value="Genomic_DNA"/>
</dbReference>
<dbReference type="PROSITE" id="PS50106">
    <property type="entry name" value="PDZ"/>
    <property type="match status" value="1"/>
</dbReference>
<keyword evidence="2 5" id="KW-0645">Protease</keyword>
<dbReference type="InterPro" id="IPR043504">
    <property type="entry name" value="Peptidase_S1_PA_chymotrypsin"/>
</dbReference>
<dbReference type="GO" id="GO:0004252">
    <property type="term" value="F:serine-type endopeptidase activity"/>
    <property type="evidence" value="ECO:0007669"/>
    <property type="project" value="InterPro"/>
</dbReference>
<dbReference type="SMART" id="SM00228">
    <property type="entry name" value="PDZ"/>
    <property type="match status" value="1"/>
</dbReference>
<gene>
    <name evidence="5" type="ORF">SAMN04487966_101317</name>
</gene>
<accession>A0A1I7MEV4</accession>
<dbReference type="Pfam" id="PF13365">
    <property type="entry name" value="Trypsin_2"/>
    <property type="match status" value="1"/>
</dbReference>
<dbReference type="Pfam" id="PF13180">
    <property type="entry name" value="PDZ_2"/>
    <property type="match status" value="1"/>
</dbReference>
<dbReference type="InterPro" id="IPR001478">
    <property type="entry name" value="PDZ"/>
</dbReference>
<protein>
    <submittedName>
        <fullName evidence="5">Serine protease, S1-C subfamily, contains C-terminal PDZ domain</fullName>
    </submittedName>
</protein>
<dbReference type="InterPro" id="IPR001940">
    <property type="entry name" value="Peptidase_S1C"/>
</dbReference>
<evidence type="ECO:0000313" key="6">
    <source>
        <dbReference type="Proteomes" id="UP000198881"/>
    </source>
</evidence>